<keyword evidence="2" id="KW-1133">Transmembrane helix</keyword>
<dbReference type="HOGENOM" id="CLU_032635_0_0_6"/>
<dbReference type="Proteomes" id="UP000001036">
    <property type="component" value="Chromosome"/>
</dbReference>
<gene>
    <name evidence="4" type="ordered locus">CJA_2626</name>
</gene>
<protein>
    <submittedName>
        <fullName evidence="4">TRAP transporter, DctM-like membrane protein</fullName>
    </submittedName>
</protein>
<name>B3PLK6_CELJU</name>
<evidence type="ECO:0000256" key="1">
    <source>
        <dbReference type="SAM" id="MobiDB-lite"/>
    </source>
</evidence>
<proteinExistence type="predicted"/>
<keyword evidence="5" id="KW-1185">Reference proteome</keyword>
<feature type="transmembrane region" description="Helical" evidence="2">
    <location>
        <begin position="136"/>
        <end position="157"/>
    </location>
</feature>
<reference evidence="4 5" key="1">
    <citation type="journal article" date="2008" name="J. Bacteriol.">
        <title>Insights into plant cell wall degradation from the genome sequence of the soil bacterium Cellvibrio japonicus.</title>
        <authorList>
            <person name="Deboy R.T."/>
            <person name="Mongodin E.F."/>
            <person name="Fouts D.E."/>
            <person name="Tailford L.E."/>
            <person name="Khouri H."/>
            <person name="Emerson J.B."/>
            <person name="Mohamoud Y."/>
            <person name="Watkins K."/>
            <person name="Henrissat B."/>
            <person name="Gilbert H.J."/>
            <person name="Nelson K.E."/>
        </authorList>
    </citation>
    <scope>NUCLEOTIDE SEQUENCE [LARGE SCALE GENOMIC DNA]</scope>
    <source>
        <strain evidence="4 5">Ueda107</strain>
    </source>
</reference>
<accession>B3PLK6</accession>
<feature type="domain" description="Urease accessory protein UreH-like transmembrane" evidence="3">
    <location>
        <begin position="10"/>
        <end position="214"/>
    </location>
</feature>
<evidence type="ECO:0000313" key="4">
    <source>
        <dbReference type="EMBL" id="ACE86299.1"/>
    </source>
</evidence>
<dbReference type="InterPro" id="IPR039447">
    <property type="entry name" value="UreH-like_TM_dom"/>
</dbReference>
<dbReference type="PANTHER" id="PTHR42208">
    <property type="entry name" value="HEAVY METAL TRANSPORTER-RELATED"/>
    <property type="match status" value="1"/>
</dbReference>
<keyword evidence="2" id="KW-0472">Membrane</keyword>
<feature type="region of interest" description="Disordered" evidence="1">
    <location>
        <begin position="224"/>
        <end position="263"/>
    </location>
</feature>
<dbReference type="RefSeq" id="WP_012488221.1">
    <property type="nucleotide sequence ID" value="NC_010995.1"/>
</dbReference>
<dbReference type="Pfam" id="PF13386">
    <property type="entry name" value="DsbD_2"/>
    <property type="match status" value="1"/>
</dbReference>
<dbReference type="STRING" id="498211.CJA_2626"/>
<feature type="compositionally biased region" description="Low complexity" evidence="1">
    <location>
        <begin position="240"/>
        <end position="249"/>
    </location>
</feature>
<evidence type="ECO:0000256" key="2">
    <source>
        <dbReference type="SAM" id="Phobius"/>
    </source>
</evidence>
<feature type="transmembrane region" description="Helical" evidence="2">
    <location>
        <begin position="200"/>
        <end position="217"/>
    </location>
</feature>
<evidence type="ECO:0000313" key="5">
    <source>
        <dbReference type="Proteomes" id="UP000001036"/>
    </source>
</evidence>
<feature type="transmembrane region" description="Helical" evidence="2">
    <location>
        <begin position="164"/>
        <end position="188"/>
    </location>
</feature>
<feature type="transmembrane region" description="Helical" evidence="2">
    <location>
        <begin position="82"/>
        <end position="99"/>
    </location>
</feature>
<dbReference type="eggNOG" id="COG2836">
    <property type="taxonomic scope" value="Bacteria"/>
</dbReference>
<sequence length="263" mass="28107">MMLDLPSLSAAFLLGLFSSAHCIGMCGGIMGALSMAIPADAKGKRWLVLLSYNIGRIASYALMGLLVGLLSAQLAVWGAIGWLRWLAGLLLIAMGLYLADWWRGLTYLEAGGRYLWAYLQPIGKTIMPVDSVSKGVLLGAIWGWLPCGLVYSALVYAMAQGQALAAGAIMLAFGLGTLPSVLATGIAAQQLGRWLQRPQVRWVLALSIILFGLWTLWGGGGHSHHMGHDHPSSHEHHHPSSSASSTESSAPNTLDHGAHHHHH</sequence>
<keyword evidence="2" id="KW-0812">Transmembrane</keyword>
<dbReference type="EMBL" id="CP000934">
    <property type="protein sequence ID" value="ACE86299.1"/>
    <property type="molecule type" value="Genomic_DNA"/>
</dbReference>
<organism evidence="4 5">
    <name type="scientific">Cellvibrio japonicus (strain Ueda107)</name>
    <name type="common">Pseudomonas fluorescens subsp. cellulosa</name>
    <dbReference type="NCBI Taxonomy" id="498211"/>
    <lineage>
        <taxon>Bacteria</taxon>
        <taxon>Pseudomonadati</taxon>
        <taxon>Pseudomonadota</taxon>
        <taxon>Gammaproteobacteria</taxon>
        <taxon>Cellvibrionales</taxon>
        <taxon>Cellvibrionaceae</taxon>
        <taxon>Cellvibrio</taxon>
    </lineage>
</organism>
<dbReference type="PANTHER" id="PTHR42208:SF1">
    <property type="entry name" value="HEAVY METAL TRANSPORTER"/>
    <property type="match status" value="1"/>
</dbReference>
<evidence type="ECO:0000259" key="3">
    <source>
        <dbReference type="Pfam" id="PF13386"/>
    </source>
</evidence>
<dbReference type="KEGG" id="cja:CJA_2626"/>
<feature type="transmembrane region" description="Helical" evidence="2">
    <location>
        <begin position="46"/>
        <end position="70"/>
    </location>
</feature>
<dbReference type="AlphaFoldDB" id="B3PLK6"/>